<reference evidence="4" key="3">
    <citation type="submission" date="2015-06" db="UniProtKB">
        <authorList>
            <consortium name="EnsemblMetazoa"/>
        </authorList>
    </citation>
    <scope>IDENTIFICATION</scope>
</reference>
<keyword evidence="1" id="KW-1133">Transmembrane helix</keyword>
<reference evidence="3 5" key="2">
    <citation type="journal article" date="2013" name="Nature">
        <title>Insights into bilaterian evolution from three spiralian genomes.</title>
        <authorList>
            <person name="Simakov O."/>
            <person name="Marletaz F."/>
            <person name="Cho S.J."/>
            <person name="Edsinger-Gonzales E."/>
            <person name="Havlak P."/>
            <person name="Hellsten U."/>
            <person name="Kuo D.H."/>
            <person name="Larsson T."/>
            <person name="Lv J."/>
            <person name="Arendt D."/>
            <person name="Savage R."/>
            <person name="Osoegawa K."/>
            <person name="de Jong P."/>
            <person name="Grimwood J."/>
            <person name="Chapman J.A."/>
            <person name="Shapiro H."/>
            <person name="Aerts A."/>
            <person name="Otillar R.P."/>
            <person name="Terry A.Y."/>
            <person name="Boore J.L."/>
            <person name="Grigoriev I.V."/>
            <person name="Lindberg D.R."/>
            <person name="Seaver E.C."/>
            <person name="Weisblat D.A."/>
            <person name="Putnam N.H."/>
            <person name="Rokhsar D.S."/>
        </authorList>
    </citation>
    <scope>NUCLEOTIDE SEQUENCE</scope>
</reference>
<dbReference type="RefSeq" id="XP_009020291.1">
    <property type="nucleotide sequence ID" value="XM_009022043.1"/>
</dbReference>
<dbReference type="SMART" id="SM00321">
    <property type="entry name" value="WSC"/>
    <property type="match status" value="1"/>
</dbReference>
<dbReference type="InterPro" id="IPR003609">
    <property type="entry name" value="Pan_app"/>
</dbReference>
<dbReference type="Pfam" id="PF00024">
    <property type="entry name" value="PAN_1"/>
    <property type="match status" value="1"/>
</dbReference>
<sequence length="231" mass="27046">MLKSFYIIFFIVLQFKIITPNYYHYILYRNIFNLKLHTLDIPDFQETFNYDSRIKCVALCSAMDNCHGCNYHYELKRCTLFANRTKLVMKFVDVKKVAFYMDIFTHIYPEITNRYIGCYVDQIVRDLEHLEPDDYALTNEKCWKICSNYNYSIFATQFRRNCFCSTSFGRYGPGNGCTMTCWGAQDQICGGSNMNSLYSICDRGMYGLNCSMKCPCGVQCFCHRLNGSKVV</sequence>
<dbReference type="InterPro" id="IPR002889">
    <property type="entry name" value="WSC_carb-bd"/>
</dbReference>
<keyword evidence="5" id="KW-1185">Reference proteome</keyword>
<dbReference type="EMBL" id="AMQM01004975">
    <property type="status" value="NOT_ANNOTATED_CDS"/>
    <property type="molecule type" value="Genomic_DNA"/>
</dbReference>
<dbReference type="STRING" id="6412.T1F8A4"/>
<feature type="domain" description="WSC" evidence="2">
    <location>
        <begin position="112"/>
        <end position="201"/>
    </location>
</feature>
<dbReference type="Pfam" id="PF01822">
    <property type="entry name" value="WSC"/>
    <property type="match status" value="1"/>
</dbReference>
<reference evidence="5" key="1">
    <citation type="submission" date="2012-12" db="EMBL/GenBank/DDBJ databases">
        <authorList>
            <person name="Hellsten U."/>
            <person name="Grimwood J."/>
            <person name="Chapman J.A."/>
            <person name="Shapiro H."/>
            <person name="Aerts A."/>
            <person name="Otillar R.P."/>
            <person name="Terry A.Y."/>
            <person name="Boore J.L."/>
            <person name="Simakov O."/>
            <person name="Marletaz F."/>
            <person name="Cho S.-J."/>
            <person name="Edsinger-Gonzales E."/>
            <person name="Havlak P."/>
            <person name="Kuo D.-H."/>
            <person name="Larsson T."/>
            <person name="Lv J."/>
            <person name="Arendt D."/>
            <person name="Savage R."/>
            <person name="Osoegawa K."/>
            <person name="de Jong P."/>
            <person name="Lindberg D.R."/>
            <person name="Seaver E.C."/>
            <person name="Weisblat D.A."/>
            <person name="Putnam N.H."/>
            <person name="Grigoriev I.V."/>
            <person name="Rokhsar D.S."/>
        </authorList>
    </citation>
    <scope>NUCLEOTIDE SEQUENCE</scope>
</reference>
<keyword evidence="1" id="KW-0472">Membrane</keyword>
<evidence type="ECO:0000256" key="1">
    <source>
        <dbReference type="SAM" id="Phobius"/>
    </source>
</evidence>
<accession>T1F8A4</accession>
<dbReference type="EMBL" id="KB096743">
    <property type="protein sequence ID" value="ESO01637.1"/>
    <property type="molecule type" value="Genomic_DNA"/>
</dbReference>
<dbReference type="HOGENOM" id="CLU_1139084_0_0_1"/>
<gene>
    <name evidence="4" type="primary">20205053</name>
    <name evidence="3" type="ORF">HELRODRAFT_174596</name>
</gene>
<organism evidence="4 5">
    <name type="scientific">Helobdella robusta</name>
    <name type="common">Californian leech</name>
    <dbReference type="NCBI Taxonomy" id="6412"/>
    <lineage>
        <taxon>Eukaryota</taxon>
        <taxon>Metazoa</taxon>
        <taxon>Spiralia</taxon>
        <taxon>Lophotrochozoa</taxon>
        <taxon>Annelida</taxon>
        <taxon>Clitellata</taxon>
        <taxon>Hirudinea</taxon>
        <taxon>Rhynchobdellida</taxon>
        <taxon>Glossiphoniidae</taxon>
        <taxon>Helobdella</taxon>
    </lineage>
</organism>
<dbReference type="KEGG" id="hro:HELRODRAFT_174596"/>
<name>T1F8A4_HELRO</name>
<dbReference type="EnsemblMetazoa" id="HelroT174596">
    <property type="protein sequence ID" value="HelroP174596"/>
    <property type="gene ID" value="HelroG174596"/>
</dbReference>
<dbReference type="InParanoid" id="T1F8A4"/>
<dbReference type="AlphaFoldDB" id="T1F8A4"/>
<dbReference type="GeneID" id="20205053"/>
<dbReference type="OrthoDB" id="6071159at2759"/>
<keyword evidence="1" id="KW-0812">Transmembrane</keyword>
<proteinExistence type="predicted"/>
<evidence type="ECO:0000313" key="3">
    <source>
        <dbReference type="EMBL" id="ESO01637.1"/>
    </source>
</evidence>
<dbReference type="PROSITE" id="PS51212">
    <property type="entry name" value="WSC"/>
    <property type="match status" value="1"/>
</dbReference>
<dbReference type="GO" id="GO:0005886">
    <property type="term" value="C:plasma membrane"/>
    <property type="evidence" value="ECO:0000318"/>
    <property type="project" value="GO_Central"/>
</dbReference>
<evidence type="ECO:0000259" key="2">
    <source>
        <dbReference type="PROSITE" id="PS51212"/>
    </source>
</evidence>
<protein>
    <recommendedName>
        <fullName evidence="2">WSC domain-containing protein</fullName>
    </recommendedName>
</protein>
<dbReference type="GO" id="GO:0007165">
    <property type="term" value="P:signal transduction"/>
    <property type="evidence" value="ECO:0000318"/>
    <property type="project" value="GO_Central"/>
</dbReference>
<dbReference type="CTD" id="20205053"/>
<feature type="transmembrane region" description="Helical" evidence="1">
    <location>
        <begin position="6"/>
        <end position="25"/>
    </location>
</feature>
<evidence type="ECO:0000313" key="4">
    <source>
        <dbReference type="EnsemblMetazoa" id="HelroP174596"/>
    </source>
</evidence>
<evidence type="ECO:0000313" key="5">
    <source>
        <dbReference type="Proteomes" id="UP000015101"/>
    </source>
</evidence>
<dbReference type="Proteomes" id="UP000015101">
    <property type="component" value="Unassembled WGS sequence"/>
</dbReference>
<dbReference type="GO" id="GO:0004888">
    <property type="term" value="F:transmembrane signaling receptor activity"/>
    <property type="evidence" value="ECO:0000318"/>
    <property type="project" value="GO_Central"/>
</dbReference>